<sequence>MPKATKREKVLPESKPVTIEGLKCPKCEYKQGFRINVAVFVSVSSSGPNFQNLNGVQWDESTKCCCCKCDHIGTVRSFRPDPGMADYVVVAEELFYRTVCNYCEAVIDLGPANHKNEDYDYDPECPNLDCDIDSESNSWRGEPYRTEIVRLTDDAQKRGVAPEGWERDDQGELKLVDDDDDDEEEDEDDN</sequence>
<feature type="region of interest" description="Disordered" evidence="1">
    <location>
        <begin position="153"/>
        <end position="190"/>
    </location>
</feature>
<dbReference type="AlphaFoldDB" id="X0RIX7"/>
<evidence type="ECO:0000256" key="1">
    <source>
        <dbReference type="SAM" id="MobiDB-lite"/>
    </source>
</evidence>
<feature type="compositionally biased region" description="Acidic residues" evidence="1">
    <location>
        <begin position="177"/>
        <end position="190"/>
    </location>
</feature>
<protein>
    <submittedName>
        <fullName evidence="2">Uncharacterized protein</fullName>
    </submittedName>
</protein>
<dbReference type="EMBL" id="BARS01006436">
    <property type="protein sequence ID" value="GAF68733.1"/>
    <property type="molecule type" value="Genomic_DNA"/>
</dbReference>
<evidence type="ECO:0000313" key="2">
    <source>
        <dbReference type="EMBL" id="GAF68733.1"/>
    </source>
</evidence>
<gene>
    <name evidence="2" type="ORF">S01H1_12526</name>
</gene>
<proteinExistence type="predicted"/>
<comment type="caution">
    <text evidence="2">The sequence shown here is derived from an EMBL/GenBank/DDBJ whole genome shotgun (WGS) entry which is preliminary data.</text>
</comment>
<name>X0RIX7_9ZZZZ</name>
<feature type="compositionally biased region" description="Basic and acidic residues" evidence="1">
    <location>
        <begin position="164"/>
        <end position="176"/>
    </location>
</feature>
<reference evidence="2" key="1">
    <citation type="journal article" date="2014" name="Front. Microbiol.">
        <title>High frequency of phylogenetically diverse reductive dehalogenase-homologous genes in deep subseafloor sedimentary metagenomes.</title>
        <authorList>
            <person name="Kawai M."/>
            <person name="Futagami T."/>
            <person name="Toyoda A."/>
            <person name="Takaki Y."/>
            <person name="Nishi S."/>
            <person name="Hori S."/>
            <person name="Arai W."/>
            <person name="Tsubouchi T."/>
            <person name="Morono Y."/>
            <person name="Uchiyama I."/>
            <person name="Ito T."/>
            <person name="Fujiyama A."/>
            <person name="Inagaki F."/>
            <person name="Takami H."/>
        </authorList>
    </citation>
    <scope>NUCLEOTIDE SEQUENCE</scope>
    <source>
        <strain evidence="2">Expedition CK06-06</strain>
    </source>
</reference>
<organism evidence="2">
    <name type="scientific">marine sediment metagenome</name>
    <dbReference type="NCBI Taxonomy" id="412755"/>
    <lineage>
        <taxon>unclassified sequences</taxon>
        <taxon>metagenomes</taxon>
        <taxon>ecological metagenomes</taxon>
    </lineage>
</organism>
<accession>X0RIX7</accession>